<protein>
    <submittedName>
        <fullName evidence="1">Uncharacterized protein</fullName>
    </submittedName>
</protein>
<organism evidence="1 2">
    <name type="scientific">Aspergillus welwitschiae</name>
    <dbReference type="NCBI Taxonomy" id="1341132"/>
    <lineage>
        <taxon>Eukaryota</taxon>
        <taxon>Fungi</taxon>
        <taxon>Dikarya</taxon>
        <taxon>Ascomycota</taxon>
        <taxon>Pezizomycotina</taxon>
        <taxon>Eurotiomycetes</taxon>
        <taxon>Eurotiomycetidae</taxon>
        <taxon>Eurotiales</taxon>
        <taxon>Aspergillaceae</taxon>
        <taxon>Aspergillus</taxon>
        <taxon>Aspergillus subgen. Circumdati</taxon>
    </lineage>
</organism>
<name>A0A3F3QCR5_9EURO</name>
<dbReference type="EMBL" id="KZ852037">
    <property type="protein sequence ID" value="RDH36612.1"/>
    <property type="molecule type" value="Genomic_DNA"/>
</dbReference>
<dbReference type="GeneID" id="38133549"/>
<evidence type="ECO:0000313" key="2">
    <source>
        <dbReference type="Proteomes" id="UP000253729"/>
    </source>
</evidence>
<dbReference type="AlphaFoldDB" id="A0A3F3QCR5"/>
<reference evidence="1 2" key="1">
    <citation type="submission" date="2018-07" db="EMBL/GenBank/DDBJ databases">
        <title>The genomes of Aspergillus section Nigri reveals drivers in fungal speciation.</title>
        <authorList>
            <consortium name="DOE Joint Genome Institute"/>
            <person name="Vesth T.C."/>
            <person name="Nybo J."/>
            <person name="Theobald S."/>
            <person name="Brandl J."/>
            <person name="Frisvad J.C."/>
            <person name="Nielsen K.F."/>
            <person name="Lyhne E.K."/>
            <person name="Kogle M.E."/>
            <person name="Kuo A."/>
            <person name="Riley R."/>
            <person name="Clum A."/>
            <person name="Nolan M."/>
            <person name="Lipzen A."/>
            <person name="Salamov A."/>
            <person name="Henrissat B."/>
            <person name="Wiebenga A."/>
            <person name="De vries R.P."/>
            <person name="Grigoriev I.V."/>
            <person name="Mortensen U.H."/>
            <person name="Andersen M.R."/>
            <person name="Baker S.E."/>
        </authorList>
    </citation>
    <scope>NUCLEOTIDE SEQUENCE [LARGE SCALE GENOMIC DNA]</scope>
    <source>
        <strain evidence="1 2">CBS 139.54b</strain>
    </source>
</reference>
<proteinExistence type="predicted"/>
<dbReference type="Proteomes" id="UP000253729">
    <property type="component" value="Unassembled WGS sequence"/>
</dbReference>
<dbReference type="RefSeq" id="XP_026629634.1">
    <property type="nucleotide sequence ID" value="XM_026765193.1"/>
</dbReference>
<gene>
    <name evidence="1" type="ORF">BDQ94DRAFT_138140</name>
</gene>
<keyword evidence="2" id="KW-1185">Reference proteome</keyword>
<sequence>MRPKPPRNSMTSPRFLPFLVHRCSPCLFVPLLSAFLAAPFPTLLHGARFRSTTFNSFGSVPNLCPRRDSPFTSLMPHLVHPTCNGAGIP</sequence>
<accession>A0A3F3QCR5</accession>
<evidence type="ECO:0000313" key="1">
    <source>
        <dbReference type="EMBL" id="RDH36612.1"/>
    </source>
</evidence>